<name>A0A844YUY4_9SPHN</name>
<reference evidence="1 2" key="1">
    <citation type="submission" date="2019-12" db="EMBL/GenBank/DDBJ databases">
        <title>Genomic-based taxomic classification of the family Erythrobacteraceae.</title>
        <authorList>
            <person name="Xu L."/>
        </authorList>
    </citation>
    <scope>NUCLEOTIDE SEQUENCE [LARGE SCALE GENOMIC DNA]</scope>
    <source>
        <strain evidence="1 2">M0322</strain>
    </source>
</reference>
<evidence type="ECO:0000313" key="1">
    <source>
        <dbReference type="EMBL" id="MXO70651.1"/>
    </source>
</evidence>
<dbReference type="OrthoDB" id="7559122at2"/>
<proteinExistence type="predicted"/>
<accession>A0A844YUY4</accession>
<protein>
    <submittedName>
        <fullName evidence="1">Uncharacterized protein</fullName>
    </submittedName>
</protein>
<dbReference type="RefSeq" id="WP_160770541.1">
    <property type="nucleotide sequence ID" value="NZ_WTYV01000001.1"/>
</dbReference>
<organism evidence="1 2">
    <name type="scientific">Alteraurantiacibacter buctensis</name>
    <dbReference type="NCBI Taxonomy" id="1503981"/>
    <lineage>
        <taxon>Bacteria</taxon>
        <taxon>Pseudomonadati</taxon>
        <taxon>Pseudomonadota</taxon>
        <taxon>Alphaproteobacteria</taxon>
        <taxon>Sphingomonadales</taxon>
        <taxon>Erythrobacteraceae</taxon>
        <taxon>Alteraurantiacibacter</taxon>
    </lineage>
</organism>
<dbReference type="Proteomes" id="UP000466966">
    <property type="component" value="Unassembled WGS sequence"/>
</dbReference>
<sequence length="135" mass="15255">MIERFLEPIRDCLLDPLYGSYMAVVIPGDLDPFERHYGVSIHLDAELRLARAGTSDGGGTLYFEADDESDEDEQSFTIIDIDATDVARTRAILRLHLPELGVPDGTLIQFGQREDRLEHGQWLLDQPRTVPDPFD</sequence>
<dbReference type="EMBL" id="WTYV01000001">
    <property type="protein sequence ID" value="MXO70651.1"/>
    <property type="molecule type" value="Genomic_DNA"/>
</dbReference>
<keyword evidence="2" id="KW-1185">Reference proteome</keyword>
<dbReference type="AlphaFoldDB" id="A0A844YUY4"/>
<evidence type="ECO:0000313" key="2">
    <source>
        <dbReference type="Proteomes" id="UP000466966"/>
    </source>
</evidence>
<gene>
    <name evidence="1" type="ORF">GRI99_03270</name>
</gene>
<comment type="caution">
    <text evidence="1">The sequence shown here is derived from an EMBL/GenBank/DDBJ whole genome shotgun (WGS) entry which is preliminary data.</text>
</comment>